<dbReference type="AlphaFoldDB" id="A0A436ZPV6"/>
<evidence type="ECO:0000313" key="2">
    <source>
        <dbReference type="Proteomes" id="UP000283090"/>
    </source>
</evidence>
<dbReference type="GeneID" id="93591125"/>
<reference evidence="1 2" key="1">
    <citation type="submission" date="2019-01" db="EMBL/GenBank/DDBJ databases">
        <title>Intercellular communication is required for trap formation in the nematode-trapping fungus Duddingtonia flagrans.</title>
        <authorList>
            <person name="Youssar L."/>
            <person name="Wernet V."/>
            <person name="Hensel N."/>
            <person name="Hildebrandt H.-G."/>
            <person name="Fischer R."/>
        </authorList>
    </citation>
    <scope>NUCLEOTIDE SEQUENCE [LARGE SCALE GENOMIC DNA]</scope>
    <source>
        <strain evidence="1 2">CBS H-5679</strain>
    </source>
</reference>
<gene>
    <name evidence="1" type="ORF">DFL_008814</name>
</gene>
<accession>A0A436ZPV6</accession>
<dbReference type="RefSeq" id="XP_067486474.1">
    <property type="nucleotide sequence ID" value="XM_067638602.1"/>
</dbReference>
<comment type="caution">
    <text evidence="1">The sequence shown here is derived from an EMBL/GenBank/DDBJ whole genome shotgun (WGS) entry which is preliminary data.</text>
</comment>
<protein>
    <submittedName>
        <fullName evidence="1">Uncharacterized protein</fullName>
    </submittedName>
</protein>
<proteinExistence type="predicted"/>
<keyword evidence="2" id="KW-1185">Reference proteome</keyword>
<name>A0A436ZPV6_ARTFL</name>
<dbReference type="VEuPathDB" id="FungiDB:DFL_008814"/>
<sequence>MDCVLSSRISKSDRVTQDKGGIRFRLRLLFLNGLTRSTERSVGRFFSLSTFGLLRSQKGRRGALEKQKWDPTETEFFGLIKFPRVRYRTLLRDIKDPASSAHAHVSTRWSRNVKKAISRPEHA</sequence>
<dbReference type="EMBL" id="SAEB01000012">
    <property type="protein sequence ID" value="RVD80930.1"/>
    <property type="molecule type" value="Genomic_DNA"/>
</dbReference>
<organism evidence="1 2">
    <name type="scientific">Arthrobotrys flagrans</name>
    <name type="common">Nematode-trapping fungus</name>
    <name type="synonym">Trichothecium flagrans</name>
    <dbReference type="NCBI Taxonomy" id="97331"/>
    <lineage>
        <taxon>Eukaryota</taxon>
        <taxon>Fungi</taxon>
        <taxon>Dikarya</taxon>
        <taxon>Ascomycota</taxon>
        <taxon>Pezizomycotina</taxon>
        <taxon>Orbiliomycetes</taxon>
        <taxon>Orbiliales</taxon>
        <taxon>Orbiliaceae</taxon>
        <taxon>Arthrobotrys</taxon>
    </lineage>
</organism>
<dbReference type="Proteomes" id="UP000283090">
    <property type="component" value="Unassembled WGS sequence"/>
</dbReference>
<evidence type="ECO:0000313" key="1">
    <source>
        <dbReference type="EMBL" id="RVD80930.1"/>
    </source>
</evidence>